<dbReference type="AlphaFoldDB" id="A0A6A6ITQ0"/>
<evidence type="ECO:0000313" key="3">
    <source>
        <dbReference type="Proteomes" id="UP000800094"/>
    </source>
</evidence>
<gene>
    <name evidence="2" type="ORF">BU26DRAFT_420559</name>
</gene>
<proteinExistence type="predicted"/>
<evidence type="ECO:0000256" key="1">
    <source>
        <dbReference type="SAM" id="Phobius"/>
    </source>
</evidence>
<dbReference type="Proteomes" id="UP000800094">
    <property type="component" value="Unassembled WGS sequence"/>
</dbReference>
<dbReference type="OrthoDB" id="3210850at2759"/>
<dbReference type="RefSeq" id="XP_033688909.1">
    <property type="nucleotide sequence ID" value="XM_033823371.1"/>
</dbReference>
<feature type="transmembrane region" description="Helical" evidence="1">
    <location>
        <begin position="33"/>
        <end position="53"/>
    </location>
</feature>
<dbReference type="EMBL" id="ML987191">
    <property type="protein sequence ID" value="KAF2253905.1"/>
    <property type="molecule type" value="Genomic_DNA"/>
</dbReference>
<sequence>MEIKRDSANSTTFTKLGTQTPVVYGDTQVSRTIYTIVSLVCLSILTGLLGYRARQLERHHLRTLSLTRVLVLVLYFLSISFVTAAAVVESGLGLSTPSICHAAIIICLAFYVGSKVAMYVFLVERAHALRAPYMRRSRDWIWLGGMVIIACGFGSIAIAGFIWPIADLSPHDGRCRIGVPYKVTIPLLSFDVVINTLLTGIFIYLLRPLLRFGDMSNEEAPASRFTKGLRRILKSSDESSAVGVYPMNRNFLKSIERLLWKSFIGSVLVMLPTVGNLAALLPLRGRELGWLCLTICTFDVTWAVCVIHWLTVGSTELDERALALLVQRPDFESNTSTGPLQ</sequence>
<name>A0A6A6ITQ0_9PLEO</name>
<feature type="transmembrane region" description="Helical" evidence="1">
    <location>
        <begin position="99"/>
        <end position="121"/>
    </location>
</feature>
<accession>A0A6A6ITQ0</accession>
<dbReference type="PANTHER" id="PTHR38848:SF3">
    <property type="entry name" value="G-PROTEIN COUPLED RECEPTORS FAMILY 3 PROFILE DOMAIN-CONTAINING PROTEIN"/>
    <property type="match status" value="1"/>
</dbReference>
<reference evidence="2" key="1">
    <citation type="journal article" date="2020" name="Stud. Mycol.">
        <title>101 Dothideomycetes genomes: a test case for predicting lifestyles and emergence of pathogens.</title>
        <authorList>
            <person name="Haridas S."/>
            <person name="Albert R."/>
            <person name="Binder M."/>
            <person name="Bloem J."/>
            <person name="Labutti K."/>
            <person name="Salamov A."/>
            <person name="Andreopoulos B."/>
            <person name="Baker S."/>
            <person name="Barry K."/>
            <person name="Bills G."/>
            <person name="Bluhm B."/>
            <person name="Cannon C."/>
            <person name="Castanera R."/>
            <person name="Culley D."/>
            <person name="Daum C."/>
            <person name="Ezra D."/>
            <person name="Gonzalez J."/>
            <person name="Henrissat B."/>
            <person name="Kuo A."/>
            <person name="Liang C."/>
            <person name="Lipzen A."/>
            <person name="Lutzoni F."/>
            <person name="Magnuson J."/>
            <person name="Mondo S."/>
            <person name="Nolan M."/>
            <person name="Ohm R."/>
            <person name="Pangilinan J."/>
            <person name="Park H.-J."/>
            <person name="Ramirez L."/>
            <person name="Alfaro M."/>
            <person name="Sun H."/>
            <person name="Tritt A."/>
            <person name="Yoshinaga Y."/>
            <person name="Zwiers L.-H."/>
            <person name="Turgeon B."/>
            <person name="Goodwin S."/>
            <person name="Spatafora J."/>
            <person name="Crous P."/>
            <person name="Grigoriev I."/>
        </authorList>
    </citation>
    <scope>NUCLEOTIDE SEQUENCE</scope>
    <source>
        <strain evidence="2">CBS 122368</strain>
    </source>
</reference>
<protein>
    <recommendedName>
        <fullName evidence="4">G-protein coupled receptors family 1 profile domain-containing protein</fullName>
    </recommendedName>
</protein>
<evidence type="ECO:0008006" key="4">
    <source>
        <dbReference type="Google" id="ProtNLM"/>
    </source>
</evidence>
<keyword evidence="3" id="KW-1185">Reference proteome</keyword>
<keyword evidence="1" id="KW-0812">Transmembrane</keyword>
<feature type="transmembrane region" description="Helical" evidence="1">
    <location>
        <begin position="141"/>
        <end position="163"/>
    </location>
</feature>
<feature type="transmembrane region" description="Helical" evidence="1">
    <location>
        <begin position="258"/>
        <end position="282"/>
    </location>
</feature>
<feature type="transmembrane region" description="Helical" evidence="1">
    <location>
        <begin position="65"/>
        <end position="87"/>
    </location>
</feature>
<dbReference type="PANTHER" id="PTHR38848">
    <property type="entry name" value="G-PROTEIN COUPLED RECEPTORS FAMILY 3 PROFILE DOMAIN-CONTAINING PROTEIN"/>
    <property type="match status" value="1"/>
</dbReference>
<feature type="transmembrane region" description="Helical" evidence="1">
    <location>
        <begin position="288"/>
        <end position="310"/>
    </location>
</feature>
<keyword evidence="1" id="KW-1133">Transmembrane helix</keyword>
<evidence type="ECO:0000313" key="2">
    <source>
        <dbReference type="EMBL" id="KAF2253905.1"/>
    </source>
</evidence>
<dbReference type="GeneID" id="54576701"/>
<feature type="transmembrane region" description="Helical" evidence="1">
    <location>
        <begin position="183"/>
        <end position="206"/>
    </location>
</feature>
<keyword evidence="1" id="KW-0472">Membrane</keyword>
<organism evidence="2 3">
    <name type="scientific">Trematosphaeria pertusa</name>
    <dbReference type="NCBI Taxonomy" id="390896"/>
    <lineage>
        <taxon>Eukaryota</taxon>
        <taxon>Fungi</taxon>
        <taxon>Dikarya</taxon>
        <taxon>Ascomycota</taxon>
        <taxon>Pezizomycotina</taxon>
        <taxon>Dothideomycetes</taxon>
        <taxon>Pleosporomycetidae</taxon>
        <taxon>Pleosporales</taxon>
        <taxon>Massarineae</taxon>
        <taxon>Trematosphaeriaceae</taxon>
        <taxon>Trematosphaeria</taxon>
    </lineage>
</organism>